<protein>
    <submittedName>
        <fullName evidence="9">S9 family peptidase</fullName>
    </submittedName>
</protein>
<proteinExistence type="inferred from homology"/>
<dbReference type="EMBL" id="SSTI01000011">
    <property type="protein sequence ID" value="THG38443.1"/>
    <property type="molecule type" value="Genomic_DNA"/>
</dbReference>
<dbReference type="PANTHER" id="PTHR11757:SF19">
    <property type="entry name" value="PROLYL ENDOPEPTIDASE-LIKE"/>
    <property type="match status" value="1"/>
</dbReference>
<keyword evidence="10" id="KW-1185">Reference proteome</keyword>
<dbReference type="InterPro" id="IPR051543">
    <property type="entry name" value="Serine_Peptidase_S9A"/>
</dbReference>
<keyword evidence="6" id="KW-0732">Signal</keyword>
<evidence type="ECO:0000256" key="6">
    <source>
        <dbReference type="SAM" id="SignalP"/>
    </source>
</evidence>
<dbReference type="Gene3D" id="3.40.50.1820">
    <property type="entry name" value="alpha/beta hydrolase"/>
    <property type="match status" value="1"/>
</dbReference>
<dbReference type="InterPro" id="IPR023302">
    <property type="entry name" value="Pept_S9A_N"/>
</dbReference>
<dbReference type="Proteomes" id="UP000308038">
    <property type="component" value="Unassembled WGS sequence"/>
</dbReference>
<dbReference type="InterPro" id="IPR002470">
    <property type="entry name" value="Peptidase_S9A"/>
</dbReference>
<evidence type="ECO:0000256" key="5">
    <source>
        <dbReference type="SAM" id="MobiDB-lite"/>
    </source>
</evidence>
<comment type="caution">
    <text evidence="9">The sequence shown here is derived from an EMBL/GenBank/DDBJ whole genome shotgun (WGS) entry which is preliminary data.</text>
</comment>
<feature type="domain" description="Peptidase S9 prolyl oligopeptidase catalytic" evidence="7">
    <location>
        <begin position="490"/>
        <end position="700"/>
    </location>
</feature>
<dbReference type="Pfam" id="PF00326">
    <property type="entry name" value="Peptidase_S9"/>
    <property type="match status" value="1"/>
</dbReference>
<dbReference type="InterPro" id="IPR001375">
    <property type="entry name" value="Peptidase_S9_cat"/>
</dbReference>
<organism evidence="9 10">
    <name type="scientific">Sphingomonas olei</name>
    <dbReference type="NCBI Taxonomy" id="1886787"/>
    <lineage>
        <taxon>Bacteria</taxon>
        <taxon>Pseudomonadati</taxon>
        <taxon>Pseudomonadota</taxon>
        <taxon>Alphaproteobacteria</taxon>
        <taxon>Sphingomonadales</taxon>
        <taxon>Sphingomonadaceae</taxon>
        <taxon>Sphingomonas</taxon>
    </lineage>
</organism>
<keyword evidence="2" id="KW-0645">Protease</keyword>
<evidence type="ECO:0000259" key="8">
    <source>
        <dbReference type="Pfam" id="PF02897"/>
    </source>
</evidence>
<evidence type="ECO:0000256" key="2">
    <source>
        <dbReference type="ARBA" id="ARBA00022670"/>
    </source>
</evidence>
<gene>
    <name evidence="9" type="ORF">E5988_14105</name>
</gene>
<evidence type="ECO:0000256" key="4">
    <source>
        <dbReference type="ARBA" id="ARBA00022825"/>
    </source>
</evidence>
<dbReference type="Gene3D" id="2.130.10.120">
    <property type="entry name" value="Prolyl oligopeptidase, N-terminal domain"/>
    <property type="match status" value="1"/>
</dbReference>
<dbReference type="InterPro" id="IPR029058">
    <property type="entry name" value="AB_hydrolase_fold"/>
</dbReference>
<evidence type="ECO:0000313" key="9">
    <source>
        <dbReference type="EMBL" id="THG38443.1"/>
    </source>
</evidence>
<reference evidence="9 10" key="1">
    <citation type="submission" date="2019-04" db="EMBL/GenBank/DDBJ databases">
        <title>Microbes associate with the intestines of laboratory mice.</title>
        <authorList>
            <person name="Navarre W."/>
            <person name="Wong E."/>
            <person name="Huang K.C."/>
            <person name="Tropini C."/>
            <person name="Ng K."/>
            <person name="Yu B."/>
        </authorList>
    </citation>
    <scope>NUCLEOTIDE SEQUENCE [LARGE SCALE GENOMIC DNA]</scope>
    <source>
        <strain evidence="9 10">NM83_B4-11</strain>
    </source>
</reference>
<dbReference type="SUPFAM" id="SSF50993">
    <property type="entry name" value="Peptidase/esterase 'gauge' domain"/>
    <property type="match status" value="1"/>
</dbReference>
<dbReference type="PRINTS" id="PR00862">
    <property type="entry name" value="PROLIGOPTASE"/>
</dbReference>
<dbReference type="SUPFAM" id="SSF53474">
    <property type="entry name" value="alpha/beta-Hydrolases"/>
    <property type="match status" value="1"/>
</dbReference>
<feature type="signal peptide" evidence="6">
    <location>
        <begin position="1"/>
        <end position="19"/>
    </location>
</feature>
<dbReference type="PANTHER" id="PTHR11757">
    <property type="entry name" value="PROTEASE FAMILY S9A OLIGOPEPTIDASE"/>
    <property type="match status" value="1"/>
</dbReference>
<accession>A0ABY2QER0</accession>
<evidence type="ECO:0000256" key="3">
    <source>
        <dbReference type="ARBA" id="ARBA00022801"/>
    </source>
</evidence>
<comment type="similarity">
    <text evidence="1">Belongs to the peptidase S9A family.</text>
</comment>
<dbReference type="Pfam" id="PF02897">
    <property type="entry name" value="Peptidase_S9_N"/>
    <property type="match status" value="1"/>
</dbReference>
<evidence type="ECO:0000256" key="1">
    <source>
        <dbReference type="ARBA" id="ARBA00005228"/>
    </source>
</evidence>
<keyword evidence="3" id="KW-0378">Hydrolase</keyword>
<evidence type="ECO:0000313" key="10">
    <source>
        <dbReference type="Proteomes" id="UP000308038"/>
    </source>
</evidence>
<keyword evidence="4" id="KW-0720">Serine protease</keyword>
<evidence type="ECO:0000259" key="7">
    <source>
        <dbReference type="Pfam" id="PF00326"/>
    </source>
</evidence>
<feature type="region of interest" description="Disordered" evidence="5">
    <location>
        <begin position="21"/>
        <end position="42"/>
    </location>
</feature>
<dbReference type="RefSeq" id="WP_136452094.1">
    <property type="nucleotide sequence ID" value="NZ_SSTI01000011.1"/>
</dbReference>
<name>A0ABY2QER0_9SPHN</name>
<feature type="chain" id="PRO_5046328404" evidence="6">
    <location>
        <begin position="20"/>
        <end position="703"/>
    </location>
</feature>
<feature type="domain" description="Peptidase S9A N-terminal" evidence="8">
    <location>
        <begin position="28"/>
        <end position="426"/>
    </location>
</feature>
<sequence>MRKMLLAGVAFTVAASAAAQMPAPPRPAKKPHQVTSPNGTRTDEYYWLRDDTRKNPEMLAYLNAENGYTDAALASLKPLQDRLYQETVSHIKQDDSSVPYRKNGYWYQTRFETGANYPIIERRKGEKTAPAEILFDQPAMAKDRSFFALSDWQVSPDNRLVAYAEDTVGRRQYTLKVKDLATGQLLSDTITNAEPNIVWAGDNRTILYVAKDPTTLRGYKVMAHVLGTPVAQDRLLYEEKDDTFQMGIGRTTDDRFICVFVQSTVSNEQRCAAAATAPASFQTIAPRKRDLRYSADHMDGRWIIRTNLNHKNYTLMTVADDAVAGGPAAWKALTPASDTVFIEDFKPFAGFIAINQREGGNRMIRLLDAAGTSIPVKADEPAYRMTLDVNEEPDTPWVRYTYGSLVTPTTTYEVNAKTGERRVLKVAPVPGYDPANYVTERVWATARDGTKIPVSLVYKKGVKRDGTAPLFQYAYGSYGSSTDPSVDPGRIGLLDRGVVYAIAHIRGGQEMGRQWYDDGHLLNKKNSFTDFIDVTRYLVAQKYAAKDRVATMGGSAGGLLMGAVANMAPEDYKVIVAQVPFVDVVTTMLDASIPLTTFEYDEWGNPAQKQYYDYMLSYSPYDQVAAKNYPSMYVGTGLWDSQVQYYEPAKWVARLREKKTDSNPLLFRVNMEAGHGGKSGRFERYRQNAEWGAFVLQQLGAAE</sequence>